<protein>
    <submittedName>
        <fullName evidence="2">Uncharacterized protein</fullName>
    </submittedName>
</protein>
<dbReference type="EMBL" id="QBMP01000020">
    <property type="protein sequence ID" value="PZO59584.1"/>
    <property type="molecule type" value="Genomic_DNA"/>
</dbReference>
<evidence type="ECO:0000313" key="2">
    <source>
        <dbReference type="EMBL" id="PZO59584.1"/>
    </source>
</evidence>
<feature type="compositionally biased region" description="Polar residues" evidence="1">
    <location>
        <begin position="28"/>
        <end position="54"/>
    </location>
</feature>
<accession>A0A2W4XRQ2</accession>
<feature type="compositionally biased region" description="Pro residues" evidence="1">
    <location>
        <begin position="74"/>
        <end position="83"/>
    </location>
</feature>
<evidence type="ECO:0000256" key="1">
    <source>
        <dbReference type="SAM" id="MobiDB-lite"/>
    </source>
</evidence>
<reference evidence="3" key="1">
    <citation type="submission" date="2018-04" db="EMBL/GenBank/DDBJ databases">
        <authorList>
            <person name="Cornet L."/>
        </authorList>
    </citation>
    <scope>NUCLEOTIDE SEQUENCE [LARGE SCALE GENOMIC DNA]</scope>
</reference>
<proteinExistence type="predicted"/>
<organism evidence="2 3">
    <name type="scientific">Phormidesmis priestleyi</name>
    <dbReference type="NCBI Taxonomy" id="268141"/>
    <lineage>
        <taxon>Bacteria</taxon>
        <taxon>Bacillati</taxon>
        <taxon>Cyanobacteriota</taxon>
        <taxon>Cyanophyceae</taxon>
        <taxon>Leptolyngbyales</taxon>
        <taxon>Leptolyngbyaceae</taxon>
        <taxon>Phormidesmis</taxon>
    </lineage>
</organism>
<gene>
    <name evidence="2" type="ORF">DCF15_03595</name>
</gene>
<dbReference type="AlphaFoldDB" id="A0A2W4XRQ2"/>
<sequence>MASTVGTLLIWVPAQAQGGFQGHLSPAAQKNSSQNDSPSESGFQKSSQTENSQAAVEEPDLLGRAIASQLSSPLTPPLSSPLT</sequence>
<reference evidence="2 3" key="2">
    <citation type="submission" date="2018-06" db="EMBL/GenBank/DDBJ databases">
        <title>Metagenomic assembly of (sub)arctic Cyanobacteria and their associated microbiome from non-axenic cultures.</title>
        <authorList>
            <person name="Baurain D."/>
        </authorList>
    </citation>
    <scope>NUCLEOTIDE SEQUENCE [LARGE SCALE GENOMIC DNA]</scope>
    <source>
        <strain evidence="2">ULC027bin1</strain>
    </source>
</reference>
<feature type="region of interest" description="Disordered" evidence="1">
    <location>
        <begin position="20"/>
        <end position="83"/>
    </location>
</feature>
<feature type="non-terminal residue" evidence="2">
    <location>
        <position position="83"/>
    </location>
</feature>
<dbReference type="Proteomes" id="UP000249794">
    <property type="component" value="Unassembled WGS sequence"/>
</dbReference>
<evidence type="ECO:0000313" key="3">
    <source>
        <dbReference type="Proteomes" id="UP000249794"/>
    </source>
</evidence>
<comment type="caution">
    <text evidence="2">The sequence shown here is derived from an EMBL/GenBank/DDBJ whole genome shotgun (WGS) entry which is preliminary data.</text>
</comment>
<name>A0A2W4XRQ2_9CYAN</name>